<protein>
    <submittedName>
        <fullName evidence="4">Uncharacterized protein</fullName>
    </submittedName>
</protein>
<dbReference type="VEuPathDB" id="TriTrypDB:TvY486_0003390"/>
<evidence type="ECO:0000313" key="4">
    <source>
        <dbReference type="EMBL" id="CCD21108.1"/>
    </source>
</evidence>
<evidence type="ECO:0000313" key="5">
    <source>
        <dbReference type="Proteomes" id="UP000009027"/>
    </source>
</evidence>
<feature type="signal peptide" evidence="3">
    <location>
        <begin position="1"/>
        <end position="23"/>
    </location>
</feature>
<gene>
    <name evidence="4" type="ORF">TvY486_0003390</name>
</gene>
<keyword evidence="1" id="KW-0175">Coiled coil</keyword>
<keyword evidence="2" id="KW-1133">Transmembrane helix</keyword>
<keyword evidence="2" id="KW-0472">Membrane</keyword>
<feature type="coiled-coil region" evidence="1">
    <location>
        <begin position="143"/>
        <end position="177"/>
    </location>
</feature>
<evidence type="ECO:0000256" key="1">
    <source>
        <dbReference type="SAM" id="Coils"/>
    </source>
</evidence>
<name>F9WU60_TRYVY</name>
<accession>F9WU60</accession>
<dbReference type="EMBL" id="CAEX01007026">
    <property type="protein sequence ID" value="CCD21108.1"/>
    <property type="molecule type" value="Genomic_DNA"/>
</dbReference>
<keyword evidence="2" id="KW-0812">Transmembrane</keyword>
<feature type="chain" id="PRO_5003391000" evidence="3">
    <location>
        <begin position="24"/>
        <end position="418"/>
    </location>
</feature>
<dbReference type="AlphaFoldDB" id="F9WU60"/>
<reference evidence="4 5" key="1">
    <citation type="journal article" date="2012" name="Proc. Natl. Acad. Sci. U.S.A.">
        <title>Antigenic diversity is generated by distinct evolutionary mechanisms in African trypanosome species.</title>
        <authorList>
            <person name="Jackson A.P."/>
            <person name="Berry A."/>
            <person name="Aslett M."/>
            <person name="Allison H.C."/>
            <person name="Burton P."/>
            <person name="Vavrova-Anderson J."/>
            <person name="Brown R."/>
            <person name="Browne H."/>
            <person name="Corton N."/>
            <person name="Hauser H."/>
            <person name="Gamble J."/>
            <person name="Gilderthorp R."/>
            <person name="Marcello L."/>
            <person name="McQuillan J."/>
            <person name="Otto T.D."/>
            <person name="Quail M.A."/>
            <person name="Sanders M.J."/>
            <person name="van Tonder A."/>
            <person name="Ginger M.L."/>
            <person name="Field M.C."/>
            <person name="Barry J.D."/>
            <person name="Hertz-Fowler C."/>
            <person name="Berriman M."/>
        </authorList>
    </citation>
    <scope>NUCLEOTIDE SEQUENCE</scope>
    <source>
        <strain evidence="4 5">Y486</strain>
    </source>
</reference>
<feature type="transmembrane region" description="Helical" evidence="2">
    <location>
        <begin position="345"/>
        <end position="368"/>
    </location>
</feature>
<evidence type="ECO:0000256" key="3">
    <source>
        <dbReference type="SAM" id="SignalP"/>
    </source>
</evidence>
<dbReference type="Proteomes" id="UP000009027">
    <property type="component" value="Unassembled WGS sequence"/>
</dbReference>
<sequence length="418" mass="46285">MQSMICILLLVVAALCCDNTAHAAQYSETSEEIACRLGTVHGQLISGMSFLSSFAQQNYNETIQLSSRALNLNSLVAMDDDTMQSIKEMAYNVGDDIYALKQIVSNAIINLRNFVNAFKNDYQLDSEGRRVATATSVAFTQCYDEQTNNWKTMEEELEELASTVDTLREITDQLKTNSDDDETMEQYISRTMGNTGIFKVQVNADTLAEICALFIKSIKTYVYGISQKRTELEAAVIGVLKPALIAKVAECQGFYRSVSVSAHDPQSSASVSCKIFDNRLNAMQAGSNYSGYLTYLNERWDRASSEEVVNDIMKIAGGSGGLVELLRQPVDYIELSPPDRYEYNAGVILSIAVFILLVLLFACTAICCSGLCNCCSRSCETDRNATATAWCYERMPQETQFPQNYTTAVYMGKPVCTV</sequence>
<keyword evidence="5" id="KW-1185">Reference proteome</keyword>
<evidence type="ECO:0000256" key="2">
    <source>
        <dbReference type="SAM" id="Phobius"/>
    </source>
</evidence>
<keyword evidence="3" id="KW-0732">Signal</keyword>
<proteinExistence type="predicted"/>
<organism evidence="4 5">
    <name type="scientific">Trypanosoma vivax (strain Y486)</name>
    <dbReference type="NCBI Taxonomy" id="1055687"/>
    <lineage>
        <taxon>Eukaryota</taxon>
        <taxon>Discoba</taxon>
        <taxon>Euglenozoa</taxon>
        <taxon>Kinetoplastea</taxon>
        <taxon>Metakinetoplastina</taxon>
        <taxon>Trypanosomatida</taxon>
        <taxon>Trypanosomatidae</taxon>
        <taxon>Trypanosoma</taxon>
        <taxon>Duttonella</taxon>
    </lineage>
</organism>